<dbReference type="Pfam" id="PF17111">
    <property type="entry name" value="PigL_N"/>
    <property type="match status" value="2"/>
</dbReference>
<evidence type="ECO:0000256" key="1">
    <source>
        <dbReference type="SAM" id="Coils"/>
    </source>
</evidence>
<feature type="domain" description="Azaphilone pigments biosynthesis cluster protein L N-terminal" evidence="3">
    <location>
        <begin position="247"/>
        <end position="314"/>
    </location>
</feature>
<evidence type="ECO:0000313" key="4">
    <source>
        <dbReference type="EMBL" id="RDL32368.1"/>
    </source>
</evidence>
<dbReference type="AlphaFoldDB" id="A0A370TD17"/>
<evidence type="ECO:0000256" key="2">
    <source>
        <dbReference type="SAM" id="SignalP"/>
    </source>
</evidence>
<dbReference type="STRING" id="2656787.A0A370TD17"/>
<proteinExistence type="predicted"/>
<reference evidence="4 5" key="1">
    <citation type="journal article" date="2018" name="IMA Fungus">
        <title>IMA Genome-F 9: Draft genome sequence of Annulohypoxylon stygium, Aspergillus mulundensis, Berkeleyomyces basicola (syn. Thielaviopsis basicola), Ceratocystis smalleyi, two Cercospora beticola strains, Coleophoma cylindrospora, Fusarium fracticaudum, Phialophora cf. hyalina, and Morchella septimelata.</title>
        <authorList>
            <person name="Wingfield B.D."/>
            <person name="Bills G.F."/>
            <person name="Dong Y."/>
            <person name="Huang W."/>
            <person name="Nel W.J."/>
            <person name="Swalarsk-Parry B.S."/>
            <person name="Vaghefi N."/>
            <person name="Wilken P.M."/>
            <person name="An Z."/>
            <person name="de Beer Z.W."/>
            <person name="De Vos L."/>
            <person name="Chen L."/>
            <person name="Duong T.A."/>
            <person name="Gao Y."/>
            <person name="Hammerbacher A."/>
            <person name="Kikkert J.R."/>
            <person name="Li Y."/>
            <person name="Li H."/>
            <person name="Li K."/>
            <person name="Li Q."/>
            <person name="Liu X."/>
            <person name="Ma X."/>
            <person name="Naidoo K."/>
            <person name="Pethybridge S.J."/>
            <person name="Sun J."/>
            <person name="Steenkamp E.T."/>
            <person name="van der Nest M.A."/>
            <person name="van Wyk S."/>
            <person name="Wingfield M.J."/>
            <person name="Xiong C."/>
            <person name="Yue Q."/>
            <person name="Zhang X."/>
        </authorList>
    </citation>
    <scope>NUCLEOTIDE SEQUENCE [LARGE SCALE GENOMIC DNA]</scope>
    <source>
        <strain evidence="4 5">BP 5553</strain>
    </source>
</reference>
<evidence type="ECO:0000313" key="5">
    <source>
        <dbReference type="Proteomes" id="UP000254866"/>
    </source>
</evidence>
<dbReference type="Proteomes" id="UP000254866">
    <property type="component" value="Unassembled WGS sequence"/>
</dbReference>
<dbReference type="InterPro" id="IPR031348">
    <property type="entry name" value="PigL_N"/>
</dbReference>
<feature type="chain" id="PRO_5016936720" description="Azaphilone pigments biosynthesis cluster protein L N-terminal domain-containing protein" evidence="2">
    <location>
        <begin position="27"/>
        <end position="409"/>
    </location>
</feature>
<feature type="signal peptide" evidence="2">
    <location>
        <begin position="1"/>
        <end position="26"/>
    </location>
</feature>
<accession>A0A370TD17</accession>
<name>A0A370TD17_9HELO</name>
<dbReference type="GeneID" id="43601673"/>
<feature type="domain" description="Azaphilone pigments biosynthesis cluster protein L N-terminal" evidence="3">
    <location>
        <begin position="2"/>
        <end position="209"/>
    </location>
</feature>
<dbReference type="RefSeq" id="XP_031866090.1">
    <property type="nucleotide sequence ID" value="XM_032017447.1"/>
</dbReference>
<organism evidence="4 5">
    <name type="scientific">Venustampulla echinocandica</name>
    <dbReference type="NCBI Taxonomy" id="2656787"/>
    <lineage>
        <taxon>Eukaryota</taxon>
        <taxon>Fungi</taxon>
        <taxon>Dikarya</taxon>
        <taxon>Ascomycota</taxon>
        <taxon>Pezizomycotina</taxon>
        <taxon>Leotiomycetes</taxon>
        <taxon>Helotiales</taxon>
        <taxon>Pleuroascaceae</taxon>
        <taxon>Venustampulla</taxon>
    </lineage>
</organism>
<evidence type="ECO:0000259" key="3">
    <source>
        <dbReference type="Pfam" id="PF17111"/>
    </source>
</evidence>
<comment type="caution">
    <text evidence="4">The sequence shown here is derived from an EMBL/GenBank/DDBJ whole genome shotgun (WGS) entry which is preliminary data.</text>
</comment>
<keyword evidence="1" id="KW-0175">Coiled coil</keyword>
<sequence length="409" mass="44595">MADPISTASGVLALAVFALKSSQVLYQTVASFQSNQRIVRELREELEALDAVLQALRDTATNTDPGLTMLSLPLFRCGNACKDFEAVIVKCTAHSNGSRTSFRDWAKLRYMGDDISGFKNMLAGYKSTVIIALGDANIRLSVVTAQFLEEYKAIITNTTSDLEEHLQEIDNKLQSLSLQSTTISDEQAAERGAIQEEKDSTQQCLGICAQVSAHIDQAQPNSFEKISTATGSQNVDASSKNPSWARVVTADTFKECKEKISNATTQLEVHLQDIDNRLRNLHSTSPETPNEQAAEKEQIKAELDSIKQCLAICADASTQANKERTNLFEDVTMSDDSRQVIVSTIGDLITARRITAGDRSLQCLGQMSDDSVQQISQSHLHIATGKPQGLQAASDAPFENRYGTGVKLA</sequence>
<protein>
    <recommendedName>
        <fullName evidence="3">Azaphilone pigments biosynthesis cluster protein L N-terminal domain-containing protein</fullName>
    </recommendedName>
</protein>
<dbReference type="EMBL" id="NPIC01000010">
    <property type="protein sequence ID" value="RDL32368.1"/>
    <property type="molecule type" value="Genomic_DNA"/>
</dbReference>
<keyword evidence="2" id="KW-0732">Signal</keyword>
<feature type="coiled-coil region" evidence="1">
    <location>
        <begin position="148"/>
        <end position="179"/>
    </location>
</feature>
<keyword evidence="5" id="KW-1185">Reference proteome</keyword>
<dbReference type="OrthoDB" id="3546600at2759"/>
<gene>
    <name evidence="4" type="ORF">BP5553_08824</name>
</gene>